<dbReference type="SUPFAM" id="SSF55895">
    <property type="entry name" value="Ribonuclease Rh-like"/>
    <property type="match status" value="1"/>
</dbReference>
<accession>A0A504YXH4</accession>
<comment type="similarity">
    <text evidence="1 2">Belongs to the RNase T2 family.</text>
</comment>
<protein>
    <submittedName>
        <fullName evidence="3">Uncharacterized protein</fullName>
    </submittedName>
</protein>
<dbReference type="EMBL" id="SUNJ01007111">
    <property type="protein sequence ID" value="TPP62260.1"/>
    <property type="molecule type" value="Genomic_DNA"/>
</dbReference>
<dbReference type="Pfam" id="PF00445">
    <property type="entry name" value="Ribonuclease_T2"/>
    <property type="match status" value="1"/>
</dbReference>
<dbReference type="PROSITE" id="PS00531">
    <property type="entry name" value="RNASE_T2_2"/>
    <property type="match status" value="1"/>
</dbReference>
<dbReference type="PANTHER" id="PTHR11240:SF22">
    <property type="entry name" value="RIBONUCLEASE T2"/>
    <property type="match status" value="1"/>
</dbReference>
<dbReference type="GO" id="GO:0003723">
    <property type="term" value="F:RNA binding"/>
    <property type="evidence" value="ECO:0007669"/>
    <property type="project" value="InterPro"/>
</dbReference>
<dbReference type="InterPro" id="IPR001568">
    <property type="entry name" value="RNase_T2-like"/>
</dbReference>
<proteinExistence type="inferred from homology"/>
<keyword evidence="4" id="KW-1185">Reference proteome</keyword>
<comment type="caution">
    <text evidence="3">The sequence shown here is derived from an EMBL/GenBank/DDBJ whole genome shotgun (WGS) entry which is preliminary data.</text>
</comment>
<dbReference type="GO" id="GO:0005576">
    <property type="term" value="C:extracellular region"/>
    <property type="evidence" value="ECO:0007669"/>
    <property type="project" value="TreeGrafter"/>
</dbReference>
<evidence type="ECO:0000256" key="2">
    <source>
        <dbReference type="RuleBase" id="RU004328"/>
    </source>
</evidence>
<evidence type="ECO:0000256" key="1">
    <source>
        <dbReference type="ARBA" id="ARBA00007469"/>
    </source>
</evidence>
<dbReference type="AlphaFoldDB" id="A0A504YXH4"/>
<dbReference type="InterPro" id="IPR036430">
    <property type="entry name" value="RNase_T2-like_sf"/>
</dbReference>
<dbReference type="InterPro" id="IPR033130">
    <property type="entry name" value="RNase_T2_His_AS_2"/>
</dbReference>
<name>A0A504YXH4_FASGI</name>
<dbReference type="GO" id="GO:0033897">
    <property type="term" value="F:ribonuclease T2 activity"/>
    <property type="evidence" value="ECO:0007669"/>
    <property type="project" value="InterPro"/>
</dbReference>
<dbReference type="STRING" id="46835.A0A504YXH4"/>
<sequence>MGKPFDVKDILAIQSELERKWPNIRLHTKKMEFWEHEWSKHGRCALDNPLFPDELAYFSKALELYDRVPLLATLKAAGFVPDNDSIVKADDIKRVIQTKFGVRPAFTCMKHHHKAAYLAEVRICFSWNLDYMDCVNEQAHSVNHALIGTNPCPDEFILPSVIPISSTWTLFRRVMYSIVGLFSWYILTNLLLS</sequence>
<organism evidence="3 4">
    <name type="scientific">Fasciola gigantica</name>
    <name type="common">Giant liver fluke</name>
    <dbReference type="NCBI Taxonomy" id="46835"/>
    <lineage>
        <taxon>Eukaryota</taxon>
        <taxon>Metazoa</taxon>
        <taxon>Spiralia</taxon>
        <taxon>Lophotrochozoa</taxon>
        <taxon>Platyhelminthes</taxon>
        <taxon>Trematoda</taxon>
        <taxon>Digenea</taxon>
        <taxon>Plagiorchiida</taxon>
        <taxon>Echinostomata</taxon>
        <taxon>Echinostomatoidea</taxon>
        <taxon>Fasciolidae</taxon>
        <taxon>Fasciola</taxon>
    </lineage>
</organism>
<dbReference type="OrthoDB" id="435754at2759"/>
<gene>
    <name evidence="3" type="ORF">FGIG_06688</name>
</gene>
<dbReference type="Gene3D" id="3.90.730.10">
    <property type="entry name" value="Ribonuclease T2-like"/>
    <property type="match status" value="1"/>
</dbReference>
<evidence type="ECO:0000313" key="4">
    <source>
        <dbReference type="Proteomes" id="UP000316759"/>
    </source>
</evidence>
<dbReference type="PANTHER" id="PTHR11240">
    <property type="entry name" value="RIBONUCLEASE T2"/>
    <property type="match status" value="1"/>
</dbReference>
<evidence type="ECO:0000313" key="3">
    <source>
        <dbReference type="EMBL" id="TPP62260.1"/>
    </source>
</evidence>
<reference evidence="3 4" key="1">
    <citation type="submission" date="2019-04" db="EMBL/GenBank/DDBJ databases">
        <title>Annotation for the trematode Fasciola gigantica.</title>
        <authorList>
            <person name="Choi Y.-J."/>
        </authorList>
    </citation>
    <scope>NUCLEOTIDE SEQUENCE [LARGE SCALE GENOMIC DNA]</scope>
    <source>
        <strain evidence="3">Uganda_cow_1</strain>
    </source>
</reference>
<dbReference type="GO" id="GO:0006401">
    <property type="term" value="P:RNA catabolic process"/>
    <property type="evidence" value="ECO:0007669"/>
    <property type="project" value="TreeGrafter"/>
</dbReference>
<dbReference type="Proteomes" id="UP000316759">
    <property type="component" value="Unassembled WGS sequence"/>
</dbReference>